<dbReference type="AlphaFoldDB" id="A0A2S4PSB3"/>
<dbReference type="InterPro" id="IPR036691">
    <property type="entry name" value="Endo/exonu/phosph_ase_sf"/>
</dbReference>
<dbReference type="Pfam" id="PF14529">
    <property type="entry name" value="Exo_endo_phos_2"/>
    <property type="match status" value="1"/>
</dbReference>
<gene>
    <name evidence="2" type="ORF">EPUL_003509</name>
</gene>
<reference evidence="2 3" key="1">
    <citation type="submission" date="2017-10" db="EMBL/GenBank/DDBJ databases">
        <title>Development of genomic resources for the powdery mildew, Erysiphe pulchra.</title>
        <authorList>
            <person name="Wadl P.A."/>
            <person name="Mack B.M."/>
            <person name="Moore G."/>
            <person name="Beltz S.B."/>
        </authorList>
    </citation>
    <scope>NUCLEOTIDE SEQUENCE [LARGE SCALE GENOMIC DNA]</scope>
    <source>
        <strain evidence="2">Cflorida</strain>
    </source>
</reference>
<organism evidence="2 3">
    <name type="scientific">Erysiphe pulchra</name>
    <dbReference type="NCBI Taxonomy" id="225359"/>
    <lineage>
        <taxon>Eukaryota</taxon>
        <taxon>Fungi</taxon>
        <taxon>Dikarya</taxon>
        <taxon>Ascomycota</taxon>
        <taxon>Pezizomycotina</taxon>
        <taxon>Leotiomycetes</taxon>
        <taxon>Erysiphales</taxon>
        <taxon>Erysiphaceae</taxon>
        <taxon>Erysiphe</taxon>
    </lineage>
</organism>
<dbReference type="SUPFAM" id="SSF56219">
    <property type="entry name" value="DNase I-like"/>
    <property type="match status" value="1"/>
</dbReference>
<dbReference type="GO" id="GO:0003824">
    <property type="term" value="F:catalytic activity"/>
    <property type="evidence" value="ECO:0007669"/>
    <property type="project" value="InterPro"/>
</dbReference>
<dbReference type="Proteomes" id="UP000237438">
    <property type="component" value="Unassembled WGS sequence"/>
</dbReference>
<protein>
    <recommendedName>
        <fullName evidence="1">Endonuclease/exonuclease/phosphatase domain-containing protein</fullName>
    </recommendedName>
</protein>
<keyword evidence="3" id="KW-1185">Reference proteome</keyword>
<feature type="domain" description="Endonuclease/exonuclease/phosphatase" evidence="1">
    <location>
        <begin position="13"/>
        <end position="87"/>
    </location>
</feature>
<evidence type="ECO:0000259" key="1">
    <source>
        <dbReference type="Pfam" id="PF14529"/>
    </source>
</evidence>
<sequence length="215" mass="24059">MVTCVNNRRLPIWNVYNAPAGPVDAKMGLSAPTSCPDMPFFVGGDFNLRHPLWDSSVFQAYSSCSDLIDWYDKKGLGLLNPIETSTHNCGGKLVLSFCSENSTVCEICLESQTTSDYGTLVTSINSTRHNQNTGKLCYKDLDNELFLRLLGNNHHHIPLPWLEDLEFETNTIIELMSTVLIGGCPRKGCLNLSSPWWNDDCRFALDSYRRACLKG</sequence>
<evidence type="ECO:0000313" key="3">
    <source>
        <dbReference type="Proteomes" id="UP000237438"/>
    </source>
</evidence>
<dbReference type="InterPro" id="IPR005135">
    <property type="entry name" value="Endo/exonuclease/phosphatase"/>
</dbReference>
<name>A0A2S4PSB3_9PEZI</name>
<accession>A0A2S4PSB3</accession>
<dbReference type="EMBL" id="PEDP01000801">
    <property type="protein sequence ID" value="POS84925.1"/>
    <property type="molecule type" value="Genomic_DNA"/>
</dbReference>
<dbReference type="Gene3D" id="3.60.10.10">
    <property type="entry name" value="Endonuclease/exonuclease/phosphatase"/>
    <property type="match status" value="1"/>
</dbReference>
<evidence type="ECO:0000313" key="2">
    <source>
        <dbReference type="EMBL" id="POS84925.1"/>
    </source>
</evidence>
<dbReference type="OrthoDB" id="2800852at2759"/>
<proteinExistence type="predicted"/>
<comment type="caution">
    <text evidence="2">The sequence shown here is derived from an EMBL/GenBank/DDBJ whole genome shotgun (WGS) entry which is preliminary data.</text>
</comment>